<proteinExistence type="predicted"/>
<keyword evidence="2" id="KW-1185">Reference proteome</keyword>
<dbReference type="EMBL" id="CAJVPJ010000211">
    <property type="protein sequence ID" value="CAG8496065.1"/>
    <property type="molecule type" value="Genomic_DNA"/>
</dbReference>
<accession>A0A9N8ZHK3</accession>
<comment type="caution">
    <text evidence="1">The sequence shown here is derived from an EMBL/GenBank/DDBJ whole genome shotgun (WGS) entry which is preliminary data.</text>
</comment>
<sequence>MFCSSEKHYFGHVTREDSDNVAQLKSHFVVISLRKLKCQANDEQYALI</sequence>
<gene>
    <name evidence="1" type="ORF">POCULU_LOCUS2327</name>
</gene>
<dbReference type="AlphaFoldDB" id="A0A9N8ZHK3"/>
<organism evidence="1 2">
    <name type="scientific">Paraglomus occultum</name>
    <dbReference type="NCBI Taxonomy" id="144539"/>
    <lineage>
        <taxon>Eukaryota</taxon>
        <taxon>Fungi</taxon>
        <taxon>Fungi incertae sedis</taxon>
        <taxon>Mucoromycota</taxon>
        <taxon>Glomeromycotina</taxon>
        <taxon>Glomeromycetes</taxon>
        <taxon>Paraglomerales</taxon>
        <taxon>Paraglomeraceae</taxon>
        <taxon>Paraglomus</taxon>
    </lineage>
</organism>
<dbReference type="Proteomes" id="UP000789572">
    <property type="component" value="Unassembled WGS sequence"/>
</dbReference>
<evidence type="ECO:0000313" key="1">
    <source>
        <dbReference type="EMBL" id="CAG8496065.1"/>
    </source>
</evidence>
<evidence type="ECO:0000313" key="2">
    <source>
        <dbReference type="Proteomes" id="UP000789572"/>
    </source>
</evidence>
<reference evidence="1" key="1">
    <citation type="submission" date="2021-06" db="EMBL/GenBank/DDBJ databases">
        <authorList>
            <person name="Kallberg Y."/>
            <person name="Tangrot J."/>
            <person name="Rosling A."/>
        </authorList>
    </citation>
    <scope>NUCLEOTIDE SEQUENCE</scope>
    <source>
        <strain evidence="1">IA702</strain>
    </source>
</reference>
<name>A0A9N8ZHK3_9GLOM</name>
<protein>
    <submittedName>
        <fullName evidence="1">3040_t:CDS:1</fullName>
    </submittedName>
</protein>